<dbReference type="InterPro" id="IPR024134">
    <property type="entry name" value="SOD_Cu/Zn_/chaperone"/>
</dbReference>
<evidence type="ECO:0000313" key="4">
    <source>
        <dbReference type="EMBL" id="KAI7737634.1"/>
    </source>
</evidence>
<dbReference type="SUPFAM" id="SSF49329">
    <property type="entry name" value="Cu,Zn superoxide dismutase-like"/>
    <property type="match status" value="1"/>
</dbReference>
<dbReference type="Pfam" id="PF00080">
    <property type="entry name" value="Sod_Cu"/>
    <property type="match status" value="1"/>
</dbReference>
<reference evidence="4" key="1">
    <citation type="submission" date="2022-06" db="EMBL/GenBank/DDBJ databases">
        <title>Uncovering the hologenomic basis of an extraordinary plant invasion.</title>
        <authorList>
            <person name="Bieker V.C."/>
            <person name="Martin M.D."/>
            <person name="Gilbert T."/>
            <person name="Hodgins K."/>
            <person name="Battlay P."/>
            <person name="Petersen B."/>
            <person name="Wilson J."/>
        </authorList>
    </citation>
    <scope>NUCLEOTIDE SEQUENCE</scope>
    <source>
        <strain evidence="4">AA19_3_7</strain>
        <tissue evidence="4">Leaf</tissue>
    </source>
</reference>
<dbReference type="InterPro" id="IPR036423">
    <property type="entry name" value="SOD-like_Cu/Zn_dom_sf"/>
</dbReference>
<gene>
    <name evidence="4" type="ORF">M8C21_017068</name>
</gene>
<proteinExistence type="predicted"/>
<keyword evidence="1" id="KW-0186">Copper</keyword>
<comment type="caution">
    <text evidence="4">The sequence shown here is derived from an EMBL/GenBank/DDBJ whole genome shotgun (WGS) entry which is preliminary data.</text>
</comment>
<dbReference type="GO" id="GO:0005507">
    <property type="term" value="F:copper ion binding"/>
    <property type="evidence" value="ECO:0007669"/>
    <property type="project" value="InterPro"/>
</dbReference>
<dbReference type="Gene3D" id="2.60.40.200">
    <property type="entry name" value="Superoxide dismutase, copper/zinc binding domain"/>
    <property type="match status" value="1"/>
</dbReference>
<feature type="compositionally biased region" description="Basic and acidic residues" evidence="2">
    <location>
        <begin position="66"/>
        <end position="85"/>
    </location>
</feature>
<dbReference type="Proteomes" id="UP001206925">
    <property type="component" value="Unassembled WGS sequence"/>
</dbReference>
<sequence>MVKAVAVLSSIEGVSGTIFFNQEAEGVPTTVTGDLSGLKPGPHGFHVRALSHTTNGFMSTGPHCNPDPHGKEHGAPDNEVRHADDPGNVTEARCEDGNILCSDAVFLHLYAGAECLCTTQEQASCKLVS</sequence>
<feature type="domain" description="Superoxide dismutase copper/zinc binding" evidence="3">
    <location>
        <begin position="14"/>
        <end position="97"/>
    </location>
</feature>
<dbReference type="AlphaFoldDB" id="A0AAD5GDL8"/>
<evidence type="ECO:0000313" key="5">
    <source>
        <dbReference type="Proteomes" id="UP001206925"/>
    </source>
</evidence>
<keyword evidence="5" id="KW-1185">Reference proteome</keyword>
<dbReference type="GO" id="GO:0006801">
    <property type="term" value="P:superoxide metabolic process"/>
    <property type="evidence" value="ECO:0007669"/>
    <property type="project" value="InterPro"/>
</dbReference>
<evidence type="ECO:0000256" key="2">
    <source>
        <dbReference type="SAM" id="MobiDB-lite"/>
    </source>
</evidence>
<dbReference type="PANTHER" id="PTHR10003">
    <property type="entry name" value="SUPEROXIDE DISMUTASE CU-ZN -RELATED"/>
    <property type="match status" value="1"/>
</dbReference>
<accession>A0AAD5GDL8</accession>
<dbReference type="EMBL" id="JAMZMK010008982">
    <property type="protein sequence ID" value="KAI7737634.1"/>
    <property type="molecule type" value="Genomic_DNA"/>
</dbReference>
<protein>
    <recommendedName>
        <fullName evidence="3">Superoxide dismutase copper/zinc binding domain-containing protein</fullName>
    </recommendedName>
</protein>
<evidence type="ECO:0000259" key="3">
    <source>
        <dbReference type="Pfam" id="PF00080"/>
    </source>
</evidence>
<feature type="region of interest" description="Disordered" evidence="2">
    <location>
        <begin position="59"/>
        <end position="87"/>
    </location>
</feature>
<organism evidence="4 5">
    <name type="scientific">Ambrosia artemisiifolia</name>
    <name type="common">Common ragweed</name>
    <dbReference type="NCBI Taxonomy" id="4212"/>
    <lineage>
        <taxon>Eukaryota</taxon>
        <taxon>Viridiplantae</taxon>
        <taxon>Streptophyta</taxon>
        <taxon>Embryophyta</taxon>
        <taxon>Tracheophyta</taxon>
        <taxon>Spermatophyta</taxon>
        <taxon>Magnoliopsida</taxon>
        <taxon>eudicotyledons</taxon>
        <taxon>Gunneridae</taxon>
        <taxon>Pentapetalae</taxon>
        <taxon>asterids</taxon>
        <taxon>campanulids</taxon>
        <taxon>Asterales</taxon>
        <taxon>Asteraceae</taxon>
        <taxon>Asteroideae</taxon>
        <taxon>Heliantheae alliance</taxon>
        <taxon>Heliantheae</taxon>
        <taxon>Ambrosia</taxon>
    </lineage>
</organism>
<name>A0AAD5GDL8_AMBAR</name>
<dbReference type="InterPro" id="IPR001424">
    <property type="entry name" value="SOD_Cu_Zn_dom"/>
</dbReference>
<evidence type="ECO:0000256" key="1">
    <source>
        <dbReference type="ARBA" id="ARBA00023008"/>
    </source>
</evidence>